<evidence type="ECO:0000313" key="2">
    <source>
        <dbReference type="Proteomes" id="UP000821845"/>
    </source>
</evidence>
<organism evidence="1 2">
    <name type="scientific">Hyalomma asiaticum</name>
    <name type="common">Tick</name>
    <dbReference type="NCBI Taxonomy" id="266040"/>
    <lineage>
        <taxon>Eukaryota</taxon>
        <taxon>Metazoa</taxon>
        <taxon>Ecdysozoa</taxon>
        <taxon>Arthropoda</taxon>
        <taxon>Chelicerata</taxon>
        <taxon>Arachnida</taxon>
        <taxon>Acari</taxon>
        <taxon>Parasitiformes</taxon>
        <taxon>Ixodida</taxon>
        <taxon>Ixodoidea</taxon>
        <taxon>Ixodidae</taxon>
        <taxon>Hyalomminae</taxon>
        <taxon>Hyalomma</taxon>
    </lineage>
</organism>
<protein>
    <submittedName>
        <fullName evidence="1">Uncharacterized protein</fullName>
    </submittedName>
</protein>
<dbReference type="Proteomes" id="UP000821845">
    <property type="component" value="Chromosome 11"/>
</dbReference>
<comment type="caution">
    <text evidence="1">The sequence shown here is derived from an EMBL/GenBank/DDBJ whole genome shotgun (WGS) entry which is preliminary data.</text>
</comment>
<reference evidence="1" key="1">
    <citation type="submission" date="2020-05" db="EMBL/GenBank/DDBJ databases">
        <title>Large-scale comparative analyses of tick genomes elucidate their genetic diversity and vector capacities.</title>
        <authorList>
            <person name="Jia N."/>
            <person name="Wang J."/>
            <person name="Shi W."/>
            <person name="Du L."/>
            <person name="Sun Y."/>
            <person name="Zhan W."/>
            <person name="Jiang J."/>
            <person name="Wang Q."/>
            <person name="Zhang B."/>
            <person name="Ji P."/>
            <person name="Sakyi L.B."/>
            <person name="Cui X."/>
            <person name="Yuan T."/>
            <person name="Jiang B."/>
            <person name="Yang W."/>
            <person name="Lam T.T.-Y."/>
            <person name="Chang Q."/>
            <person name="Ding S."/>
            <person name="Wang X."/>
            <person name="Zhu J."/>
            <person name="Ruan X."/>
            <person name="Zhao L."/>
            <person name="Wei J."/>
            <person name="Que T."/>
            <person name="Du C."/>
            <person name="Cheng J."/>
            <person name="Dai P."/>
            <person name="Han X."/>
            <person name="Huang E."/>
            <person name="Gao Y."/>
            <person name="Liu J."/>
            <person name="Shao H."/>
            <person name="Ye R."/>
            <person name="Li L."/>
            <person name="Wei W."/>
            <person name="Wang X."/>
            <person name="Wang C."/>
            <person name="Yang T."/>
            <person name="Huo Q."/>
            <person name="Li W."/>
            <person name="Guo W."/>
            <person name="Chen H."/>
            <person name="Zhou L."/>
            <person name="Ni X."/>
            <person name="Tian J."/>
            <person name="Zhou Y."/>
            <person name="Sheng Y."/>
            <person name="Liu T."/>
            <person name="Pan Y."/>
            <person name="Xia L."/>
            <person name="Li J."/>
            <person name="Zhao F."/>
            <person name="Cao W."/>
        </authorList>
    </citation>
    <scope>NUCLEOTIDE SEQUENCE</scope>
    <source>
        <strain evidence="1">Hyas-2018</strain>
    </source>
</reference>
<accession>A0ACB7T415</accession>
<name>A0ACB7T415_HYAAI</name>
<sequence>MQPSAGPSFPLPSDRANVGQSVLTTNQLQVSRSILTFSLTHEIFPDSRGPASTRDNRATGSAGHCPGNSNFAGDSNARPAIYPLRCRFCESKWMSKTALLRHVQEHNRDIRRENELLLEELLSGMEALRPGVSLASSTTPHGQDRMADATTERAQVRQRPVAGPSFHRPGQVVQQTEVTSSSDNVLVPASRSSPPSLVLMDDYAQRAEQTRQVQILINQSQDVALQLSSAQAHPQNLASTGTQSCSTAPRKDFRLQVENTSVRTCISEPSLPENSLAAPLKPTQGADRRCTSGEMTTHDNVTSQLLATQCNESRQHEPASTVAVARTGQQSSEGGLLAVTISTNHDPEDRRSAADENTTSDEGLVQHREPQVQQDSTQEAPPCLSFSLNLVQDSDAFEQQVTRQGDDTVQVSCGLKAVKEEIPEVSACENVEKPPSAPRAETPMPDGDLVIDESSGHLSDVRARGAKRDRELSCDPVASEAATVQRSAGAAEDASTPDTPQKKRVKTSWQPLYYGPKDKSGPSTAKASRGTERQESEQEPPIPAGDREAPTSPLGDGTAKTSACPLCSKILSCKSSLYRHLQLVHEGRRLLRCPHCNRAFGLKDSLRYHVRSAHTGERPFECHLCPSAFHMSGSLSRHLQWHANVRSYACHLCPKAFVIKPHLDRHMRSHTKERPFACTECPKRLSSSHALKKHRLTHVDEWPYECEVCGRSTQDSEDEEKTFTRPSADISVARTCPWYCCAGPDRDGGQQCSPWEQASGHSSVTSATRYTRCGPLTSGSSLVTFAPVPSWSRTSWILRVRTRTHEVKFVCRLQSKYDLTKRRLTHVHNLPHECEVCGKKVSRVKHPQKLCSLDTPD</sequence>
<evidence type="ECO:0000313" key="1">
    <source>
        <dbReference type="EMBL" id="KAH6941625.1"/>
    </source>
</evidence>
<keyword evidence="2" id="KW-1185">Reference proteome</keyword>
<proteinExistence type="predicted"/>
<gene>
    <name evidence="1" type="ORF">HPB50_020989</name>
</gene>
<dbReference type="EMBL" id="CM023491">
    <property type="protein sequence ID" value="KAH6941625.1"/>
    <property type="molecule type" value="Genomic_DNA"/>
</dbReference>